<evidence type="ECO:0000256" key="2">
    <source>
        <dbReference type="ARBA" id="ARBA00010663"/>
    </source>
</evidence>
<feature type="transmembrane region" description="Helical" evidence="12">
    <location>
        <begin position="292"/>
        <end position="313"/>
    </location>
</feature>
<dbReference type="GO" id="GO:0005886">
    <property type="term" value="C:plasma membrane"/>
    <property type="evidence" value="ECO:0007669"/>
    <property type="project" value="UniProtKB-SubCell"/>
</dbReference>
<evidence type="ECO:0000313" key="14">
    <source>
        <dbReference type="EMBL" id="CDW20867.1"/>
    </source>
</evidence>
<feature type="compositionally biased region" description="Polar residues" evidence="11">
    <location>
        <begin position="341"/>
        <end position="350"/>
    </location>
</feature>
<dbReference type="OrthoDB" id="10037617at2759"/>
<dbReference type="GO" id="GO:0004930">
    <property type="term" value="F:G protein-coupled receptor activity"/>
    <property type="evidence" value="ECO:0007669"/>
    <property type="project" value="UniProtKB-KW"/>
</dbReference>
<feature type="transmembrane region" description="Helical" evidence="12">
    <location>
        <begin position="198"/>
        <end position="220"/>
    </location>
</feature>
<keyword evidence="9 10" id="KW-0807">Transducer</keyword>
<feature type="transmembrane region" description="Helical" evidence="12">
    <location>
        <begin position="111"/>
        <end position="132"/>
    </location>
</feature>
<dbReference type="PANTHER" id="PTHR24228">
    <property type="entry name" value="B2 BRADYKININ RECEPTOR/ANGIOTENSIN II RECEPTOR"/>
    <property type="match status" value="1"/>
</dbReference>
<evidence type="ECO:0000256" key="3">
    <source>
        <dbReference type="ARBA" id="ARBA00022475"/>
    </source>
</evidence>
<dbReference type="Pfam" id="PF00001">
    <property type="entry name" value="7tm_1"/>
    <property type="match status" value="1"/>
</dbReference>
<dbReference type="PRINTS" id="PR00237">
    <property type="entry name" value="GPCRRHODOPSN"/>
</dbReference>
<feature type="transmembrane region" description="Helical" evidence="12">
    <location>
        <begin position="71"/>
        <end position="91"/>
    </location>
</feature>
<protein>
    <recommendedName>
        <fullName evidence="13">G-protein coupled receptors family 1 profile domain-containing protein</fullName>
    </recommendedName>
</protein>
<keyword evidence="5 12" id="KW-1133">Transmembrane helix</keyword>
<evidence type="ECO:0000256" key="6">
    <source>
        <dbReference type="ARBA" id="ARBA00023040"/>
    </source>
</evidence>
<feature type="domain" description="G-protein coupled receptors family 1 profile" evidence="13">
    <location>
        <begin position="49"/>
        <end position="311"/>
    </location>
</feature>
<proteinExistence type="inferred from homology"/>
<feature type="transmembrane region" description="Helical" evidence="12">
    <location>
        <begin position="144"/>
        <end position="170"/>
    </location>
</feature>
<evidence type="ECO:0000256" key="12">
    <source>
        <dbReference type="SAM" id="Phobius"/>
    </source>
</evidence>
<evidence type="ECO:0000259" key="13">
    <source>
        <dbReference type="PROSITE" id="PS50262"/>
    </source>
</evidence>
<feature type="transmembrane region" description="Helical" evidence="12">
    <location>
        <begin position="34"/>
        <end position="59"/>
    </location>
</feature>
<keyword evidence="8 10" id="KW-0675">Receptor</keyword>
<dbReference type="SUPFAM" id="SSF81321">
    <property type="entry name" value="Family A G protein-coupled receptor-like"/>
    <property type="match status" value="1"/>
</dbReference>
<dbReference type="PANTHER" id="PTHR24228:SF71">
    <property type="entry name" value="PROTEIN TRAPPED IN ENDODERM-1"/>
    <property type="match status" value="1"/>
</dbReference>
<keyword evidence="7 12" id="KW-0472">Membrane</keyword>
<evidence type="ECO:0000256" key="5">
    <source>
        <dbReference type="ARBA" id="ARBA00022989"/>
    </source>
</evidence>
<evidence type="ECO:0000256" key="1">
    <source>
        <dbReference type="ARBA" id="ARBA00004651"/>
    </source>
</evidence>
<keyword evidence="6 10" id="KW-0297">G-protein coupled receptor</keyword>
<dbReference type="PROSITE" id="PS00237">
    <property type="entry name" value="G_PROTEIN_RECEP_F1_1"/>
    <property type="match status" value="1"/>
</dbReference>
<evidence type="ECO:0000256" key="9">
    <source>
        <dbReference type="ARBA" id="ARBA00023224"/>
    </source>
</evidence>
<reference evidence="14" key="1">
    <citation type="submission" date="2014-05" db="EMBL/GenBank/DDBJ databases">
        <authorList>
            <person name="Chronopoulou M."/>
        </authorList>
    </citation>
    <scope>NUCLEOTIDE SEQUENCE</scope>
    <source>
        <tissue evidence="14">Whole organism</tissue>
    </source>
</reference>
<dbReference type="InterPro" id="IPR017452">
    <property type="entry name" value="GPCR_Rhodpsn_7TM"/>
</dbReference>
<comment type="similarity">
    <text evidence="2 10">Belongs to the G-protein coupled receptor 1 family.</text>
</comment>
<keyword evidence="4 10" id="KW-0812">Transmembrane</keyword>
<feature type="region of interest" description="Disordered" evidence="11">
    <location>
        <begin position="341"/>
        <end position="365"/>
    </location>
</feature>
<accession>A0A0K2T5M4</accession>
<dbReference type="PROSITE" id="PS50262">
    <property type="entry name" value="G_PROTEIN_RECEP_F1_2"/>
    <property type="match status" value="1"/>
</dbReference>
<evidence type="ECO:0000256" key="7">
    <source>
        <dbReference type="ARBA" id="ARBA00023136"/>
    </source>
</evidence>
<name>A0A0K2T5M4_LEPSM</name>
<evidence type="ECO:0000256" key="11">
    <source>
        <dbReference type="SAM" id="MobiDB-lite"/>
    </source>
</evidence>
<dbReference type="EMBL" id="HACA01003506">
    <property type="protein sequence ID" value="CDW20867.1"/>
    <property type="molecule type" value="Transcribed_RNA"/>
</dbReference>
<dbReference type="AlphaFoldDB" id="A0A0K2T5M4"/>
<dbReference type="Gene3D" id="1.20.1070.10">
    <property type="entry name" value="Rhodopsin 7-helix transmembrane proteins"/>
    <property type="match status" value="1"/>
</dbReference>
<evidence type="ECO:0000256" key="4">
    <source>
        <dbReference type="ARBA" id="ARBA00022692"/>
    </source>
</evidence>
<comment type="subcellular location">
    <subcellularLocation>
        <location evidence="1">Cell membrane</location>
        <topology evidence="1">Multi-pass membrane protein</topology>
    </subcellularLocation>
</comment>
<feature type="transmembrane region" description="Helical" evidence="12">
    <location>
        <begin position="260"/>
        <end position="280"/>
    </location>
</feature>
<sequence>MSSIFVYCEGANPSHRPPYTIGANPYIGPTESIVASWAAGICAVLGLFGNILSVVVFTSNDKLKKHSTTPFLLSLAISDLIFSGFNLPLLSLRYYYRDWKFGYGTCELFPFFYYSNISVTTFSMGLISLNRFIGIFYPEKLFKIFTPVSCAGMISGVWIISMGLMLLPFFEIWGHLGYEPKTFKCTILPRDDSSPATAFLTLTFVAPCILMVVCYGLIYWKVKQIGNEVRKVMNSSEGRRLNTDFEAKARKRENQLTRTFGVICAGYIICFLPNFLIQIIDPMPPCYAYPKLHVAGEILFMTSSFLTPICYTISNKRYRKAYIDVFRSLYCRRESFEESSMQRRQSSTPATLLHGHRGNHQSTFI</sequence>
<evidence type="ECO:0000256" key="8">
    <source>
        <dbReference type="ARBA" id="ARBA00023170"/>
    </source>
</evidence>
<keyword evidence="3" id="KW-1003">Cell membrane</keyword>
<dbReference type="InterPro" id="IPR000276">
    <property type="entry name" value="GPCR_Rhodpsn"/>
</dbReference>
<organism evidence="14">
    <name type="scientific">Lepeophtheirus salmonis</name>
    <name type="common">Salmon louse</name>
    <name type="synonym">Caligus salmonis</name>
    <dbReference type="NCBI Taxonomy" id="72036"/>
    <lineage>
        <taxon>Eukaryota</taxon>
        <taxon>Metazoa</taxon>
        <taxon>Ecdysozoa</taxon>
        <taxon>Arthropoda</taxon>
        <taxon>Crustacea</taxon>
        <taxon>Multicrustacea</taxon>
        <taxon>Hexanauplia</taxon>
        <taxon>Copepoda</taxon>
        <taxon>Siphonostomatoida</taxon>
        <taxon>Caligidae</taxon>
        <taxon>Lepeophtheirus</taxon>
    </lineage>
</organism>
<evidence type="ECO:0000256" key="10">
    <source>
        <dbReference type="RuleBase" id="RU000688"/>
    </source>
</evidence>